<sequence>MSTPASPPHATAAAHPATTSADGPEVREAGTPATAAGWDSDEPRPASRRRKKEVTQELLLDTAERLFAENGIYAVSNRQIADAAGQGNTAVVGYHFGSRIDLIRALVRRFHQGIEPTRELMLSDIRGSTQVRDWLECQVRPITARFDELGSPTWFARFGAQLISDPELRDILYEESWQDSPSLQQTLDGLLKCLPFLPSQVQPERTDCAMFLIIQMCAQRERALADGRPLIRATWSEMTTGLVDALVGVWTAPVTPA</sequence>
<keyword evidence="1" id="KW-0805">Transcription regulation</keyword>
<dbReference type="STRING" id="1223545.GS4_34_00530"/>
<keyword evidence="2" id="KW-0238">DNA-binding</keyword>
<dbReference type="Gene3D" id="1.10.357.10">
    <property type="entry name" value="Tetracycline Repressor, domain 2"/>
    <property type="match status" value="1"/>
</dbReference>
<gene>
    <name evidence="6" type="ORF">GS4_34_00530</name>
</gene>
<evidence type="ECO:0000256" key="1">
    <source>
        <dbReference type="ARBA" id="ARBA00023015"/>
    </source>
</evidence>
<dbReference type="GO" id="GO:0003700">
    <property type="term" value="F:DNA-binding transcription factor activity"/>
    <property type="evidence" value="ECO:0007669"/>
    <property type="project" value="TreeGrafter"/>
</dbReference>
<reference evidence="6 7" key="1">
    <citation type="submission" date="2013-01" db="EMBL/GenBank/DDBJ databases">
        <title>Whole genome shotgun sequence of Gordonia soli NBRC 108243.</title>
        <authorList>
            <person name="Isaki-Nakamura S."/>
            <person name="Hosoyama A."/>
            <person name="Tsuchikane K."/>
            <person name="Ando Y."/>
            <person name="Baba S."/>
            <person name="Ohji S."/>
            <person name="Hamada M."/>
            <person name="Tamura T."/>
            <person name="Yamazoe A."/>
            <person name="Yamazaki S."/>
            <person name="Fujita N."/>
        </authorList>
    </citation>
    <scope>NUCLEOTIDE SEQUENCE [LARGE SCALE GENOMIC DNA]</scope>
    <source>
        <strain evidence="6 7">NBRC 108243</strain>
    </source>
</reference>
<evidence type="ECO:0000259" key="5">
    <source>
        <dbReference type="Pfam" id="PF00440"/>
    </source>
</evidence>
<comment type="caution">
    <text evidence="6">The sequence shown here is derived from an EMBL/GenBank/DDBJ whole genome shotgun (WGS) entry which is preliminary data.</text>
</comment>
<dbReference type="PANTHER" id="PTHR30055:SF234">
    <property type="entry name" value="HTH-TYPE TRANSCRIPTIONAL REGULATOR BETI"/>
    <property type="match status" value="1"/>
</dbReference>
<dbReference type="Pfam" id="PF00440">
    <property type="entry name" value="TetR_N"/>
    <property type="match status" value="1"/>
</dbReference>
<feature type="region of interest" description="Disordered" evidence="4">
    <location>
        <begin position="1"/>
        <end position="53"/>
    </location>
</feature>
<feature type="compositionally biased region" description="Low complexity" evidence="4">
    <location>
        <begin position="1"/>
        <end position="21"/>
    </location>
</feature>
<dbReference type="Proteomes" id="UP000011666">
    <property type="component" value="Unassembled WGS sequence"/>
</dbReference>
<proteinExistence type="predicted"/>
<keyword evidence="7" id="KW-1185">Reference proteome</keyword>
<keyword evidence="3" id="KW-0804">Transcription</keyword>
<dbReference type="OrthoDB" id="2356263at2"/>
<dbReference type="SUPFAM" id="SSF46689">
    <property type="entry name" value="Homeodomain-like"/>
    <property type="match status" value="1"/>
</dbReference>
<name>M0QRT7_9ACTN</name>
<dbReference type="AlphaFoldDB" id="M0QRT7"/>
<evidence type="ECO:0000256" key="2">
    <source>
        <dbReference type="ARBA" id="ARBA00023125"/>
    </source>
</evidence>
<dbReference type="GO" id="GO:0000976">
    <property type="term" value="F:transcription cis-regulatory region binding"/>
    <property type="evidence" value="ECO:0007669"/>
    <property type="project" value="TreeGrafter"/>
</dbReference>
<accession>M0QRT7</accession>
<dbReference type="InterPro" id="IPR050109">
    <property type="entry name" value="HTH-type_TetR-like_transc_reg"/>
</dbReference>
<dbReference type="PANTHER" id="PTHR30055">
    <property type="entry name" value="HTH-TYPE TRANSCRIPTIONAL REGULATOR RUTR"/>
    <property type="match status" value="1"/>
</dbReference>
<dbReference type="EMBL" id="BANX01000034">
    <property type="protein sequence ID" value="GAC70367.1"/>
    <property type="molecule type" value="Genomic_DNA"/>
</dbReference>
<protein>
    <submittedName>
        <fullName evidence="6">Putative TetR family transcriptional regulator</fullName>
    </submittedName>
</protein>
<dbReference type="InterPro" id="IPR001647">
    <property type="entry name" value="HTH_TetR"/>
</dbReference>
<dbReference type="InterPro" id="IPR009057">
    <property type="entry name" value="Homeodomain-like_sf"/>
</dbReference>
<evidence type="ECO:0000256" key="3">
    <source>
        <dbReference type="ARBA" id="ARBA00023163"/>
    </source>
</evidence>
<evidence type="ECO:0000313" key="7">
    <source>
        <dbReference type="Proteomes" id="UP000011666"/>
    </source>
</evidence>
<dbReference type="eggNOG" id="COG1309">
    <property type="taxonomic scope" value="Bacteria"/>
</dbReference>
<evidence type="ECO:0000313" key="6">
    <source>
        <dbReference type="EMBL" id="GAC70367.1"/>
    </source>
</evidence>
<feature type="domain" description="HTH tetR-type" evidence="5">
    <location>
        <begin position="59"/>
        <end position="106"/>
    </location>
</feature>
<evidence type="ECO:0000256" key="4">
    <source>
        <dbReference type="SAM" id="MobiDB-lite"/>
    </source>
</evidence>
<organism evidence="6 7">
    <name type="scientific">Gordonia soli NBRC 108243</name>
    <dbReference type="NCBI Taxonomy" id="1223545"/>
    <lineage>
        <taxon>Bacteria</taxon>
        <taxon>Bacillati</taxon>
        <taxon>Actinomycetota</taxon>
        <taxon>Actinomycetes</taxon>
        <taxon>Mycobacteriales</taxon>
        <taxon>Gordoniaceae</taxon>
        <taxon>Gordonia</taxon>
    </lineage>
</organism>